<keyword evidence="1" id="KW-0812">Transmembrane</keyword>
<dbReference type="SUPFAM" id="SSF53756">
    <property type="entry name" value="UDP-Glycosyltransferase/glycogen phosphorylase"/>
    <property type="match status" value="1"/>
</dbReference>
<evidence type="ECO:0000256" key="1">
    <source>
        <dbReference type="SAM" id="Phobius"/>
    </source>
</evidence>
<dbReference type="Proteomes" id="UP000178450">
    <property type="component" value="Unassembled WGS sequence"/>
</dbReference>
<dbReference type="EMBL" id="MGBG01000013">
    <property type="protein sequence ID" value="OGK64836.1"/>
    <property type="molecule type" value="Genomic_DNA"/>
</dbReference>
<dbReference type="InterPro" id="IPR001296">
    <property type="entry name" value="Glyco_trans_1"/>
</dbReference>
<proteinExistence type="predicted"/>
<feature type="transmembrane region" description="Helical" evidence="1">
    <location>
        <begin position="72"/>
        <end position="92"/>
    </location>
</feature>
<dbReference type="AlphaFoldDB" id="A0A1F7KAE8"/>
<keyword evidence="1" id="KW-1133">Transmembrane helix</keyword>
<dbReference type="InterPro" id="IPR050194">
    <property type="entry name" value="Glycosyltransferase_grp1"/>
</dbReference>
<evidence type="ECO:0000313" key="4">
    <source>
        <dbReference type="Proteomes" id="UP000178450"/>
    </source>
</evidence>
<name>A0A1F7KAE8_9BACT</name>
<dbReference type="PANTHER" id="PTHR45947:SF3">
    <property type="entry name" value="SULFOQUINOVOSYL TRANSFERASE SQD2"/>
    <property type="match status" value="1"/>
</dbReference>
<dbReference type="PANTHER" id="PTHR45947">
    <property type="entry name" value="SULFOQUINOVOSYL TRANSFERASE SQD2"/>
    <property type="match status" value="1"/>
</dbReference>
<evidence type="ECO:0000259" key="2">
    <source>
        <dbReference type="Pfam" id="PF00534"/>
    </source>
</evidence>
<evidence type="ECO:0000313" key="3">
    <source>
        <dbReference type="EMBL" id="OGK64836.1"/>
    </source>
</evidence>
<dbReference type="Gene3D" id="3.40.50.2000">
    <property type="entry name" value="Glycogen Phosphorylase B"/>
    <property type="match status" value="2"/>
</dbReference>
<comment type="caution">
    <text evidence="3">The sequence shown here is derived from an EMBL/GenBank/DDBJ whole genome shotgun (WGS) entry which is preliminary data.</text>
</comment>
<dbReference type="Pfam" id="PF00534">
    <property type="entry name" value="Glycos_transf_1"/>
    <property type="match status" value="1"/>
</dbReference>
<reference evidence="3 4" key="1">
    <citation type="journal article" date="2016" name="Nat. Commun.">
        <title>Thousands of microbial genomes shed light on interconnected biogeochemical processes in an aquifer system.</title>
        <authorList>
            <person name="Anantharaman K."/>
            <person name="Brown C.T."/>
            <person name="Hug L.A."/>
            <person name="Sharon I."/>
            <person name="Castelle C.J."/>
            <person name="Probst A.J."/>
            <person name="Thomas B.C."/>
            <person name="Singh A."/>
            <person name="Wilkins M.J."/>
            <person name="Karaoz U."/>
            <person name="Brodie E.L."/>
            <person name="Williams K.H."/>
            <person name="Hubbard S.S."/>
            <person name="Banfield J.F."/>
        </authorList>
    </citation>
    <scope>NUCLEOTIDE SEQUENCE [LARGE SCALE GENOMIC DNA]</scope>
</reference>
<feature type="transmembrane region" description="Helical" evidence="1">
    <location>
        <begin position="99"/>
        <end position="118"/>
    </location>
</feature>
<organism evidence="3 4">
    <name type="scientific">Candidatus Roizmanbacteria bacterium RIFOXYA1_FULL_41_12</name>
    <dbReference type="NCBI Taxonomy" id="1802082"/>
    <lineage>
        <taxon>Bacteria</taxon>
        <taxon>Candidatus Roizmaniibacteriota</taxon>
    </lineage>
</organism>
<sequence length="382" mass="44274">MKQVRPKLLIITPSLSGGSFIALKHLAEAAKNDFNNTILGLGSSDTKNAAFNLIRIPYFRYDKIWGHLASKYTLFGFVSILPLYLIALFYIIKLRPRIIVYNGLVTFLPLVFIAKLLGVKKHVLSFRSLWDKKRFRFLEGWVKLVLTNIDLAFVNSRGTSENLERLIPEDKILIVNHHARAVFFEKRNRQQLRNKWKINKKFVVTFVGRIDEEKHCPFLFKIIRQFQYDKKIFFLFAGEGRLKNEVLRLTEKYPVRYVGYFKNPEGLAEIYALSDLLWSYADESYLSRPAVEAIASGTPVIVPEVPAIGEKIQKGERIKDNSILPPKIGWFVPLETEAVIRLLKKINKERLAFAMRRDCLEFGKKNFKADPNINLVKKLKQL</sequence>
<keyword evidence="1" id="KW-0472">Membrane</keyword>
<accession>A0A1F7KAE8</accession>
<protein>
    <recommendedName>
        <fullName evidence="2">Glycosyl transferase family 1 domain-containing protein</fullName>
    </recommendedName>
</protein>
<feature type="domain" description="Glycosyl transferase family 1" evidence="2">
    <location>
        <begin position="189"/>
        <end position="316"/>
    </location>
</feature>
<gene>
    <name evidence="3" type="ORF">A2209_04000</name>
</gene>
<dbReference type="GO" id="GO:0016757">
    <property type="term" value="F:glycosyltransferase activity"/>
    <property type="evidence" value="ECO:0007669"/>
    <property type="project" value="InterPro"/>
</dbReference>